<keyword evidence="2" id="KW-1133">Transmembrane helix</keyword>
<keyword evidence="2" id="KW-0333">Golgi apparatus</keyword>
<feature type="transmembrane region" description="Helical" evidence="2">
    <location>
        <begin position="20"/>
        <end position="38"/>
    </location>
</feature>
<organism evidence="5 6">
    <name type="scientific">Sphagnum jensenii</name>
    <dbReference type="NCBI Taxonomy" id="128206"/>
    <lineage>
        <taxon>Eukaryota</taxon>
        <taxon>Viridiplantae</taxon>
        <taxon>Streptophyta</taxon>
        <taxon>Embryophyta</taxon>
        <taxon>Bryophyta</taxon>
        <taxon>Sphagnophytina</taxon>
        <taxon>Sphagnopsida</taxon>
        <taxon>Sphagnales</taxon>
        <taxon>Sphagnaceae</taxon>
        <taxon>Sphagnum</taxon>
    </lineage>
</organism>
<comment type="subcellular location">
    <subcellularLocation>
        <location evidence="2">Golgi apparatus membrane</location>
        <topology evidence="2">Single-pass type II membrane protein</topology>
    </subcellularLocation>
</comment>
<comment type="similarity">
    <text evidence="1 2">Belongs to the glycosyltransferase 77 family.</text>
</comment>
<keyword evidence="2" id="KW-0812">Transmembrane</keyword>
<dbReference type="Pfam" id="PF03407">
    <property type="entry name" value="Nucleotid_trans"/>
    <property type="match status" value="1"/>
</dbReference>
<dbReference type="EMBL" id="OZ020104">
    <property type="protein sequence ID" value="CAK9278678.1"/>
    <property type="molecule type" value="Genomic_DNA"/>
</dbReference>
<feature type="region of interest" description="Disordered" evidence="3">
    <location>
        <begin position="74"/>
        <end position="118"/>
    </location>
</feature>
<dbReference type="Proteomes" id="UP001497444">
    <property type="component" value="Chromosome 9"/>
</dbReference>
<keyword evidence="2" id="KW-0472">Membrane</keyword>
<dbReference type="SUPFAM" id="SSF53448">
    <property type="entry name" value="Nucleotide-diphospho-sugar transferases"/>
    <property type="match status" value="1"/>
</dbReference>
<evidence type="ECO:0000313" key="5">
    <source>
        <dbReference type="EMBL" id="CAK9278678.1"/>
    </source>
</evidence>
<keyword evidence="2" id="KW-0735">Signal-anchor</keyword>
<dbReference type="InterPro" id="IPR029044">
    <property type="entry name" value="Nucleotide-diphossugar_trans"/>
</dbReference>
<evidence type="ECO:0000256" key="1">
    <source>
        <dbReference type="ARBA" id="ARBA00007033"/>
    </source>
</evidence>
<dbReference type="EC" id="2.4.2.-" evidence="2"/>
<name>A0ABP0XHR3_9BRYO</name>
<evidence type="ECO:0000256" key="3">
    <source>
        <dbReference type="SAM" id="MobiDB-lite"/>
    </source>
</evidence>
<proteinExistence type="inferred from homology"/>
<keyword evidence="6" id="KW-1185">Reference proteome</keyword>
<protein>
    <recommendedName>
        <fullName evidence="2">Glycosyltransferase</fullName>
        <ecNumber evidence="2">2.4.2.-</ecNumber>
    </recommendedName>
</protein>
<evidence type="ECO:0000256" key="2">
    <source>
        <dbReference type="RuleBase" id="RU363055"/>
    </source>
</evidence>
<keyword evidence="2" id="KW-0328">Glycosyltransferase</keyword>
<gene>
    <name evidence="5" type="ORF">CSSPJE1EN1_LOCUS24156</name>
</gene>
<feature type="domain" description="Nucleotide-diphospho-sugar transferase" evidence="4">
    <location>
        <begin position="250"/>
        <end position="453"/>
    </location>
</feature>
<dbReference type="InterPro" id="IPR044821">
    <property type="entry name" value="At1g28695/At4g15970-like"/>
</dbReference>
<reference evidence="5" key="1">
    <citation type="submission" date="2024-02" db="EMBL/GenBank/DDBJ databases">
        <authorList>
            <consortium name="ELIXIR-Norway"/>
            <consortium name="Elixir Norway"/>
        </authorList>
    </citation>
    <scope>NUCLEOTIDE SEQUENCE</scope>
</reference>
<accession>A0ABP0XHR3</accession>
<evidence type="ECO:0000259" key="4">
    <source>
        <dbReference type="Pfam" id="PF03407"/>
    </source>
</evidence>
<dbReference type="PANTHER" id="PTHR46038">
    <property type="entry name" value="EXPRESSED PROTEIN-RELATED"/>
    <property type="match status" value="1"/>
</dbReference>
<dbReference type="InterPro" id="IPR005069">
    <property type="entry name" value="Nucl-diP-sugar_transferase"/>
</dbReference>
<sequence>MLRELHEYNCSQGTMAKKIIAVVLIAALLGVPYLISLHKPTVLLLTNHFNYLVSSRHENHQVPTAAAPDLYVTASTRPPEADPEQHQQLQAPQQEPAGTDLVEQRNSPTPAPGQIGVTSVEAPAAGDDVKIVDQQQPVLSPAPGGQQAANTSNPPEEILAAQQPAESPKVQQQQQQQVLESQIIAGQELQQDEWKVLEDLLVKASMGNNKTVIITSLNQAWAAPAANKNHNMSMFSLFLEGFRNGEGTQHLLDHLIVVALDNKAYNSCMQESHQLHCFKLKPTEGVDFSPDQVFMSTDYVKMVWKRFEYLGHVLSLGYNFIFSDVDILWFRDPLLHFDASKDFQIAADIYTGTPDSPKNSANAGFYFAHSNKRTLAFFQYWNATHYRHRAPRNEQDAFNIIVKEQGFLDIGLKYNFLDARYFSSFCHMNDDMRKVVTLHGNCCVGQQRKLDDLRLCLNDWASYKALSTQQKLSDKRIALWRAPKHCKSRKRSKP</sequence>
<feature type="compositionally biased region" description="Low complexity" evidence="3">
    <location>
        <begin position="86"/>
        <end position="97"/>
    </location>
</feature>
<keyword evidence="2" id="KW-0961">Cell wall biogenesis/degradation</keyword>
<evidence type="ECO:0000313" key="6">
    <source>
        <dbReference type="Proteomes" id="UP001497444"/>
    </source>
</evidence>
<keyword evidence="2" id="KW-0808">Transferase</keyword>
<dbReference type="PANTHER" id="PTHR46038:SF38">
    <property type="entry name" value="GLYCOSYLTRANSFERASE-RELATED"/>
    <property type="match status" value="1"/>
</dbReference>